<protein>
    <recommendedName>
        <fullName evidence="5">PEP-CTERM sorting domain-containing protein</fullName>
    </recommendedName>
</protein>
<keyword evidence="1" id="KW-0472">Membrane</keyword>
<proteinExistence type="predicted"/>
<evidence type="ECO:0000313" key="4">
    <source>
        <dbReference type="Proteomes" id="UP000186391"/>
    </source>
</evidence>
<keyword evidence="1" id="KW-0812">Transmembrane</keyword>
<reference evidence="3 4" key="1">
    <citation type="submission" date="2016-11" db="EMBL/GenBank/DDBJ databases">
        <title>Draft Genome Sequences of Nine Cyanobacterial Strains from Diverse Habitats.</title>
        <authorList>
            <person name="Zhu T."/>
            <person name="Hou S."/>
            <person name="Lu X."/>
            <person name="Hess W.R."/>
        </authorList>
    </citation>
    <scope>NUCLEOTIDE SEQUENCE [LARGE SCALE GENOMIC DNA]</scope>
    <source>
        <strain evidence="3 4">NIES-592</strain>
    </source>
</reference>
<evidence type="ECO:0000256" key="1">
    <source>
        <dbReference type="SAM" id="Phobius"/>
    </source>
</evidence>
<dbReference type="RefSeq" id="WP_073556251.1">
    <property type="nucleotide sequence ID" value="NZ_MRCA01000008.1"/>
</dbReference>
<dbReference type="Proteomes" id="UP000186391">
    <property type="component" value="Unassembled WGS sequence"/>
</dbReference>
<gene>
    <name evidence="3" type="ORF">NIES592_15820</name>
</gene>
<evidence type="ECO:0008006" key="5">
    <source>
        <dbReference type="Google" id="ProtNLM"/>
    </source>
</evidence>
<evidence type="ECO:0000256" key="2">
    <source>
        <dbReference type="SAM" id="SignalP"/>
    </source>
</evidence>
<keyword evidence="1" id="KW-1133">Transmembrane helix</keyword>
<accession>A0A1U7GXM2</accession>
<evidence type="ECO:0000313" key="3">
    <source>
        <dbReference type="EMBL" id="OKH13094.1"/>
    </source>
</evidence>
<dbReference type="AlphaFoldDB" id="A0A1U7GXM2"/>
<dbReference type="EMBL" id="MRCA01000008">
    <property type="protein sequence ID" value="OKH13094.1"/>
    <property type="molecule type" value="Genomic_DNA"/>
</dbReference>
<name>A0A1U7GXM2_9CYAN</name>
<feature type="chain" id="PRO_5013137984" description="PEP-CTERM sorting domain-containing protein" evidence="2">
    <location>
        <begin position="32"/>
        <end position="300"/>
    </location>
</feature>
<keyword evidence="2" id="KW-0732">Signal</keyword>
<keyword evidence="4" id="KW-1185">Reference proteome</keyword>
<organism evidence="3 4">
    <name type="scientific">Fischerella major NIES-592</name>
    <dbReference type="NCBI Taxonomy" id="210994"/>
    <lineage>
        <taxon>Bacteria</taxon>
        <taxon>Bacillati</taxon>
        <taxon>Cyanobacteriota</taxon>
        <taxon>Cyanophyceae</taxon>
        <taxon>Nostocales</taxon>
        <taxon>Hapalosiphonaceae</taxon>
        <taxon>Fischerella</taxon>
    </lineage>
</organism>
<feature type="signal peptide" evidence="2">
    <location>
        <begin position="1"/>
        <end position="31"/>
    </location>
</feature>
<comment type="caution">
    <text evidence="3">The sequence shown here is derived from an EMBL/GenBank/DDBJ whole genome shotgun (WGS) entry which is preliminary data.</text>
</comment>
<feature type="transmembrane region" description="Helical" evidence="1">
    <location>
        <begin position="269"/>
        <end position="286"/>
    </location>
</feature>
<dbReference type="OrthoDB" id="454223at2"/>
<sequence length="300" mass="32361">MKRYLGFAKQCLMVITPMIASSILATPPSQAATLAFAQEELNFTNFSESFGIIDRQNQANTNASTFSEDATVLTLNQQVQTDFTFTPPQAYTKVGLSLASGQGTSYLGTADTLGKIIGNFDIDAGELFSFDFTASLNLGTSIDDPLTESARSIGDISFLLFDTSDIDPANISDLIAAVISGNQSIGISPLDYFLLTGNVNTAGNDDFLAYQNSQNISFLNEFQESDFVGNEELARAIINGSYKRSFENKTNLTLVAVRKSQVKVAAPEPSTYLGSALFFILAAIALKAKRRGNKPVNIMK</sequence>